<feature type="compositionally biased region" description="Polar residues" evidence="1">
    <location>
        <begin position="130"/>
        <end position="140"/>
    </location>
</feature>
<evidence type="ECO:0000313" key="2">
    <source>
        <dbReference type="EMBL" id="KAG9987202.1"/>
    </source>
</evidence>
<reference evidence="2" key="1">
    <citation type="journal article" date="2021" name="J Fungi (Basel)">
        <title>Virulence traits and population genomics of the black yeast Aureobasidium melanogenum.</title>
        <authorList>
            <person name="Cernosa A."/>
            <person name="Sun X."/>
            <person name="Gostincar C."/>
            <person name="Fang C."/>
            <person name="Gunde-Cimerman N."/>
            <person name="Song Z."/>
        </authorList>
    </citation>
    <scope>NUCLEOTIDE SEQUENCE</scope>
    <source>
        <strain evidence="2">EXF-9298</strain>
    </source>
</reference>
<evidence type="ECO:0000313" key="3">
    <source>
        <dbReference type="Proteomes" id="UP000729357"/>
    </source>
</evidence>
<dbReference type="Proteomes" id="UP000729357">
    <property type="component" value="Unassembled WGS sequence"/>
</dbReference>
<sequence>MNQSRKKTDSITPAQTHLQAASNLLLSTSPHLSAFLASQLQQTKSPSSAHSNAIPNNCRACGYALIPGWSCTVSKRRLPETSSKNIKTKSKVAKKPAILQHTYINYKCTLCNSINTAKSETQAPARRSKSSMSSLQNKPTATPAPVQTNATTTGKLTATPTTTTTSIPSPATSTSVSSSSEQARGGADKKRNRKQKLGGLQAMLAKSKAPASTHKAFDFMDFMKTD</sequence>
<organism evidence="2 3">
    <name type="scientific">Aureobasidium melanogenum</name>
    <name type="common">Aureobasidium pullulans var. melanogenum</name>
    <dbReference type="NCBI Taxonomy" id="46634"/>
    <lineage>
        <taxon>Eukaryota</taxon>
        <taxon>Fungi</taxon>
        <taxon>Dikarya</taxon>
        <taxon>Ascomycota</taxon>
        <taxon>Pezizomycotina</taxon>
        <taxon>Dothideomycetes</taxon>
        <taxon>Dothideomycetidae</taxon>
        <taxon>Dothideales</taxon>
        <taxon>Saccotheciaceae</taxon>
        <taxon>Aureobasidium</taxon>
    </lineage>
</organism>
<dbReference type="Pfam" id="PF04032">
    <property type="entry name" value="Rpr2"/>
    <property type="match status" value="1"/>
</dbReference>
<proteinExistence type="predicted"/>
<protein>
    <recommendedName>
        <fullName evidence="4">Rpr2-domain-containing protein</fullName>
    </recommendedName>
</protein>
<evidence type="ECO:0000256" key="1">
    <source>
        <dbReference type="SAM" id="MobiDB-lite"/>
    </source>
</evidence>
<feature type="compositionally biased region" description="Low complexity" evidence="1">
    <location>
        <begin position="148"/>
        <end position="180"/>
    </location>
</feature>
<keyword evidence="3" id="KW-1185">Reference proteome</keyword>
<dbReference type="EMBL" id="JAHFXS010000245">
    <property type="protein sequence ID" value="KAG9987202.1"/>
    <property type="molecule type" value="Genomic_DNA"/>
</dbReference>
<feature type="non-terminal residue" evidence="2">
    <location>
        <position position="226"/>
    </location>
</feature>
<dbReference type="InterPro" id="IPR007175">
    <property type="entry name" value="Rpr2/Snm1/Rpp21"/>
</dbReference>
<name>A0A9P8G1S8_AURME</name>
<comment type="caution">
    <text evidence="2">The sequence shown here is derived from an EMBL/GenBank/DDBJ whole genome shotgun (WGS) entry which is preliminary data.</text>
</comment>
<reference evidence="2" key="2">
    <citation type="submission" date="2021-08" db="EMBL/GenBank/DDBJ databases">
        <authorList>
            <person name="Gostincar C."/>
            <person name="Sun X."/>
            <person name="Song Z."/>
            <person name="Gunde-Cimerman N."/>
        </authorList>
    </citation>
    <scope>NUCLEOTIDE SEQUENCE</scope>
    <source>
        <strain evidence="2">EXF-9298</strain>
    </source>
</reference>
<evidence type="ECO:0008006" key="4">
    <source>
        <dbReference type="Google" id="ProtNLM"/>
    </source>
</evidence>
<dbReference type="GO" id="GO:0006396">
    <property type="term" value="P:RNA processing"/>
    <property type="evidence" value="ECO:0007669"/>
    <property type="project" value="InterPro"/>
</dbReference>
<gene>
    <name evidence="2" type="ORF">KCU98_g3507</name>
</gene>
<dbReference type="AlphaFoldDB" id="A0A9P8G1S8"/>
<feature type="region of interest" description="Disordered" evidence="1">
    <location>
        <begin position="119"/>
        <end position="198"/>
    </location>
</feature>
<accession>A0A9P8G1S8</accession>